<keyword evidence="1" id="KW-0378">Hydrolase</keyword>
<dbReference type="OrthoDB" id="9812537at2"/>
<feature type="domain" description="Endonuclease/exonuclease/phosphatase" evidence="2">
    <location>
        <begin position="19"/>
        <end position="254"/>
    </location>
</feature>
<dbReference type="SUPFAM" id="SSF56219">
    <property type="entry name" value="DNase I-like"/>
    <property type="match status" value="1"/>
</dbReference>
<dbReference type="Pfam" id="PF03372">
    <property type="entry name" value="Exo_endo_phos"/>
    <property type="match status" value="1"/>
</dbReference>
<gene>
    <name evidence="3" type="ORF">GJU40_03195</name>
</gene>
<dbReference type="Gene3D" id="3.60.10.10">
    <property type="entry name" value="Endonuclease/exonuclease/phosphatase"/>
    <property type="match status" value="1"/>
</dbReference>
<keyword evidence="4" id="KW-1185">Reference proteome</keyword>
<dbReference type="GO" id="GO:0016787">
    <property type="term" value="F:hydrolase activity"/>
    <property type="evidence" value="ECO:0007669"/>
    <property type="project" value="UniProtKB-KW"/>
</dbReference>
<dbReference type="PANTHER" id="PTHR15822">
    <property type="entry name" value="TRAF AND TNF RECEPTOR-ASSOCIATED PROTEIN"/>
    <property type="match status" value="1"/>
</dbReference>
<dbReference type="InterPro" id="IPR036691">
    <property type="entry name" value="Endo/exonu/phosph_ase_sf"/>
</dbReference>
<keyword evidence="3" id="KW-0255">Endonuclease</keyword>
<dbReference type="PANTHER" id="PTHR15822:SF23">
    <property type="entry name" value="ENDONUCLEASE_EXONUCLEASE_PHOSPHATASE FAMILY PROTEIN"/>
    <property type="match status" value="1"/>
</dbReference>
<name>A0A7X2IWM2_9BACI</name>
<reference evidence="3 4" key="1">
    <citation type="submission" date="2019-11" db="EMBL/GenBank/DDBJ databases">
        <title>Bacillus lacus genome.</title>
        <authorList>
            <person name="Allen C.J."/>
            <person name="Newman J.D."/>
        </authorList>
    </citation>
    <scope>NUCLEOTIDE SEQUENCE [LARGE SCALE GENOMIC DNA]</scope>
    <source>
        <strain evidence="3 4">KCTC 33946</strain>
    </source>
</reference>
<dbReference type="Proteomes" id="UP000448867">
    <property type="component" value="Unassembled WGS sequence"/>
</dbReference>
<evidence type="ECO:0000259" key="2">
    <source>
        <dbReference type="Pfam" id="PF03372"/>
    </source>
</evidence>
<dbReference type="CDD" id="cd09079">
    <property type="entry name" value="RgfB-like"/>
    <property type="match status" value="1"/>
</dbReference>
<dbReference type="AlphaFoldDB" id="A0A7X2IWM2"/>
<evidence type="ECO:0000313" key="3">
    <source>
        <dbReference type="EMBL" id="MRX71177.1"/>
    </source>
</evidence>
<evidence type="ECO:0000313" key="4">
    <source>
        <dbReference type="Proteomes" id="UP000448867"/>
    </source>
</evidence>
<organism evidence="3 4">
    <name type="scientific">Metabacillus lacus</name>
    <dbReference type="NCBI Taxonomy" id="1983721"/>
    <lineage>
        <taxon>Bacteria</taxon>
        <taxon>Bacillati</taxon>
        <taxon>Bacillota</taxon>
        <taxon>Bacilli</taxon>
        <taxon>Bacillales</taxon>
        <taxon>Bacillaceae</taxon>
        <taxon>Metabacillus</taxon>
    </lineage>
</organism>
<comment type="caution">
    <text evidence="3">The sequence shown here is derived from an EMBL/GenBank/DDBJ whole genome shotgun (WGS) entry which is preliminary data.</text>
</comment>
<dbReference type="InterPro" id="IPR051547">
    <property type="entry name" value="TDP2-like"/>
</dbReference>
<sequence>MKLLTLNCHSWQEDDQLSKIKILAESIKDHDYDVIALQEVSQHIEEPFYDKHIRKNNYALVLLEELQNLGIHDYQLSWDVSHIGYDVYEEGSAIITKHPIVRQGSFFVSKNENISYWKTRKVVFAEVEIENQLMMFYSCHLGWWKDDEEPFRYQADSLLRMTDTGQRAFLMGDFNNNAFIRGEGYDYLIQKGLTDTYTAAEDKDAGITVKGEIAGWDRNKSNLRLDLILTNMPAAVSYSKVIFNGINREVVSDHYGVETNIIL</sequence>
<dbReference type="InterPro" id="IPR005135">
    <property type="entry name" value="Endo/exonuclease/phosphatase"/>
</dbReference>
<accession>A0A7X2IWM2</accession>
<proteinExistence type="predicted"/>
<dbReference type="RefSeq" id="WP_154306309.1">
    <property type="nucleotide sequence ID" value="NZ_WKKI01000003.1"/>
</dbReference>
<dbReference type="GO" id="GO:0004519">
    <property type="term" value="F:endonuclease activity"/>
    <property type="evidence" value="ECO:0007669"/>
    <property type="project" value="UniProtKB-KW"/>
</dbReference>
<protein>
    <submittedName>
        <fullName evidence="3">Endonuclease</fullName>
    </submittedName>
</protein>
<keyword evidence="3" id="KW-0540">Nuclease</keyword>
<evidence type="ECO:0000256" key="1">
    <source>
        <dbReference type="ARBA" id="ARBA00022801"/>
    </source>
</evidence>
<dbReference type="EMBL" id="WKKI01000003">
    <property type="protein sequence ID" value="MRX71177.1"/>
    <property type="molecule type" value="Genomic_DNA"/>
</dbReference>